<evidence type="ECO:0000256" key="3">
    <source>
        <dbReference type="SAM" id="SignalP"/>
    </source>
</evidence>
<keyword evidence="2" id="KW-1133">Transmembrane helix</keyword>
<sequence>MYFNVRNRSALLVLQLLCCCCCIVSISAVAVSAALSSSLTSSSSSSSSQYGMPSLVSPASESSYYHGTPAIIEIPSSSPGTANGSTHHLVAAYEVSRFPASNGGELWQSIGIAQSLDGGASWSSLTRLVPQNTPAEPFWAPALHFDNVTDTLFVYFSQSVFGALSRGGAVFVAQSSDRGVSFSAPQPVIGVSGVIARGAIITIDASQNVQGLPTWAFALESARYAEDGSVTIVGTTVVRAQVNSTIYEISTVLLSSNFTNPILVSLSPAATKVGKEELAASGSSAVVAALIASDNRTSNEDGDNLLVVYTTSDATLVSGWTVSPSVAIVTSSSRGFAAAATTPTSLTDDIHVAVATFRSSNSTEIAYESMEWATRDQQLSVPTVTLNINASSVNSSDYVKPTNVNKLIPSDIFLAAMTSTSSSSTSSFITAFIYDGQVFATRVGLVLAPVAVAAKEPSSSTAIAITFIIIVAVSTALAIVFIVGHLREKKKSSEEAKLMKPEHEDDYEENYGGSM</sequence>
<feature type="region of interest" description="Disordered" evidence="1">
    <location>
        <begin position="493"/>
        <end position="515"/>
    </location>
</feature>
<dbReference type="VEuPathDB" id="TriTrypDB:BSAL_15205"/>
<feature type="compositionally biased region" description="Basic and acidic residues" evidence="1">
    <location>
        <begin position="493"/>
        <end position="503"/>
    </location>
</feature>
<evidence type="ECO:0000256" key="1">
    <source>
        <dbReference type="SAM" id="MobiDB-lite"/>
    </source>
</evidence>
<keyword evidence="5" id="KW-1185">Reference proteome</keyword>
<dbReference type="Proteomes" id="UP000051952">
    <property type="component" value="Unassembled WGS sequence"/>
</dbReference>
<keyword evidence="2" id="KW-0472">Membrane</keyword>
<keyword evidence="3" id="KW-0732">Signal</keyword>
<feature type="transmembrane region" description="Helical" evidence="2">
    <location>
        <begin position="462"/>
        <end position="483"/>
    </location>
</feature>
<dbReference type="CDD" id="cd15482">
    <property type="entry name" value="Sialidase_non-viral"/>
    <property type="match status" value="1"/>
</dbReference>
<evidence type="ECO:0000256" key="2">
    <source>
        <dbReference type="SAM" id="Phobius"/>
    </source>
</evidence>
<keyword evidence="2" id="KW-0812">Transmembrane</keyword>
<feature type="chain" id="PRO_5006622251" evidence="3">
    <location>
        <begin position="29"/>
        <end position="515"/>
    </location>
</feature>
<proteinExistence type="predicted"/>
<accession>A0A0S4JED3</accession>
<name>A0A0S4JED3_BODSA</name>
<organism evidence="4 5">
    <name type="scientific">Bodo saltans</name>
    <name type="common">Flagellated protozoan</name>
    <dbReference type="NCBI Taxonomy" id="75058"/>
    <lineage>
        <taxon>Eukaryota</taxon>
        <taxon>Discoba</taxon>
        <taxon>Euglenozoa</taxon>
        <taxon>Kinetoplastea</taxon>
        <taxon>Metakinetoplastina</taxon>
        <taxon>Eubodonida</taxon>
        <taxon>Bodonidae</taxon>
        <taxon>Bodo</taxon>
    </lineage>
</organism>
<dbReference type="EMBL" id="CYKH01001636">
    <property type="protein sequence ID" value="CUG88395.1"/>
    <property type="molecule type" value="Genomic_DNA"/>
</dbReference>
<evidence type="ECO:0000313" key="5">
    <source>
        <dbReference type="Proteomes" id="UP000051952"/>
    </source>
</evidence>
<dbReference type="Gene3D" id="2.120.10.10">
    <property type="match status" value="1"/>
</dbReference>
<protein>
    <submittedName>
        <fullName evidence="4">Membrane-associated protein, putative</fullName>
    </submittedName>
</protein>
<feature type="signal peptide" evidence="3">
    <location>
        <begin position="1"/>
        <end position="28"/>
    </location>
</feature>
<gene>
    <name evidence="4" type="ORF">BSAL_15205</name>
</gene>
<evidence type="ECO:0000313" key="4">
    <source>
        <dbReference type="EMBL" id="CUG88395.1"/>
    </source>
</evidence>
<dbReference type="AlphaFoldDB" id="A0A0S4JED3"/>
<reference evidence="5" key="1">
    <citation type="submission" date="2015-09" db="EMBL/GenBank/DDBJ databases">
        <authorList>
            <consortium name="Pathogen Informatics"/>
        </authorList>
    </citation>
    <scope>NUCLEOTIDE SEQUENCE [LARGE SCALE GENOMIC DNA]</scope>
    <source>
        <strain evidence="5">Lake Konstanz</strain>
    </source>
</reference>
<dbReference type="InterPro" id="IPR036278">
    <property type="entry name" value="Sialidase_sf"/>
</dbReference>
<dbReference type="SUPFAM" id="SSF50939">
    <property type="entry name" value="Sialidases"/>
    <property type="match status" value="1"/>
</dbReference>